<dbReference type="InterPro" id="IPR045851">
    <property type="entry name" value="AMP-bd_C_sf"/>
</dbReference>
<reference evidence="4 5" key="1">
    <citation type="submission" date="2018-11" db="EMBL/GenBank/DDBJ databases">
        <authorList>
            <person name="Criscuolo A."/>
        </authorList>
    </citation>
    <scope>NUCLEOTIDE SEQUENCE [LARGE SCALE GENOMIC DNA]</scope>
    <source>
        <strain evidence="4">ACIP111625</strain>
    </source>
</reference>
<dbReference type="Pfam" id="PF13193">
    <property type="entry name" value="AMP-binding_C"/>
    <property type="match status" value="1"/>
</dbReference>
<feature type="domain" description="AMP-dependent synthetase/ligase" evidence="2">
    <location>
        <begin position="20"/>
        <end position="357"/>
    </location>
</feature>
<dbReference type="InterPro" id="IPR042099">
    <property type="entry name" value="ANL_N_sf"/>
</dbReference>
<keyword evidence="1 4" id="KW-0436">Ligase</keyword>
<evidence type="ECO:0000259" key="3">
    <source>
        <dbReference type="Pfam" id="PF13193"/>
    </source>
</evidence>
<proteinExistence type="predicted"/>
<dbReference type="GO" id="GO:0018858">
    <property type="term" value="F:benzoate-CoA ligase activity"/>
    <property type="evidence" value="ECO:0007669"/>
    <property type="project" value="UniProtKB-EC"/>
</dbReference>
<dbReference type="InterPro" id="IPR025110">
    <property type="entry name" value="AMP-bd_C"/>
</dbReference>
<dbReference type="Gene3D" id="3.40.50.12780">
    <property type="entry name" value="N-terminal domain of ligase-like"/>
    <property type="match status" value="1"/>
</dbReference>
<dbReference type="PANTHER" id="PTHR43352">
    <property type="entry name" value="ACETYL-COA SYNTHETASE"/>
    <property type="match status" value="1"/>
</dbReference>
<dbReference type="CDD" id="cd04433">
    <property type="entry name" value="AFD_class_I"/>
    <property type="match status" value="1"/>
</dbReference>
<evidence type="ECO:0000313" key="4">
    <source>
        <dbReference type="EMBL" id="VDC31920.1"/>
    </source>
</evidence>
<keyword evidence="5" id="KW-1185">Reference proteome</keyword>
<organism evidence="4 5">
    <name type="scientific">Pseudogemmobacter humi</name>
    <dbReference type="NCBI Taxonomy" id="2483812"/>
    <lineage>
        <taxon>Bacteria</taxon>
        <taxon>Pseudomonadati</taxon>
        <taxon>Pseudomonadota</taxon>
        <taxon>Alphaproteobacteria</taxon>
        <taxon>Rhodobacterales</taxon>
        <taxon>Paracoccaceae</taxon>
        <taxon>Pseudogemmobacter</taxon>
    </lineage>
</organism>
<feature type="domain" description="AMP-binding enzyme C-terminal" evidence="3">
    <location>
        <begin position="403"/>
        <end position="475"/>
    </location>
</feature>
<dbReference type="EC" id="6.2.1.25" evidence="4"/>
<dbReference type="EMBL" id="UXAW01000090">
    <property type="protein sequence ID" value="VDC31920.1"/>
    <property type="molecule type" value="Genomic_DNA"/>
</dbReference>
<name>A0A3P5XB74_9RHOB</name>
<evidence type="ECO:0000259" key="2">
    <source>
        <dbReference type="Pfam" id="PF00501"/>
    </source>
</evidence>
<sequence length="494" mass="52850">MAHYDPSRFNLAAHVLAAGSATPDKVALAILTLTGAERWSYARLLRAVLGCGGWLLSRGLTPGDRLLIRLGNSPGYPVLYLGAIAAGIVPVATSPLLTTPEITRMAARIRAKAVVADPGIALPQDCTPWPADLAAWEQAAPCGWHFADADREAYIVFTSGTSATPLAVRHAHRAIMGRAPMHAAWEGLTPSDRLLHSGAFNWTYTMGTGLIDPWTVGATALIAAPSVATEHLGLVLRRHDATIFASVPTVFRRLLRGEMPGLPRLRHALSAGEALPQDLRRAWQEKTGTDIHEAFGMSEISTFLSGSPTRPAPEGTSGFPQPGRRIAVLSDAGEPLPPGEIGRLAVATSDPGLMLSYEGEAPPSGKWFTSGDLVHQDHRGAIHYHGRADEMMNPGGIRISPREVEAALSALPGVSDLAVAEVEPAPGTRIVACFYAGQPVPESTANEFAAARLARYKCPRAWIHTEEIPRGPTGKVIRRRLMALFQEQLSKADR</sequence>
<accession>A0A3P5XB74</accession>
<evidence type="ECO:0000256" key="1">
    <source>
        <dbReference type="ARBA" id="ARBA00022598"/>
    </source>
</evidence>
<evidence type="ECO:0000313" key="5">
    <source>
        <dbReference type="Proteomes" id="UP000277498"/>
    </source>
</evidence>
<dbReference type="SUPFAM" id="SSF56801">
    <property type="entry name" value="Acetyl-CoA synthetase-like"/>
    <property type="match status" value="1"/>
</dbReference>
<dbReference type="Pfam" id="PF00501">
    <property type="entry name" value="AMP-binding"/>
    <property type="match status" value="1"/>
</dbReference>
<dbReference type="AlphaFoldDB" id="A0A3P5XB74"/>
<dbReference type="OrthoDB" id="9803968at2"/>
<dbReference type="RefSeq" id="WP_124087935.1">
    <property type="nucleotide sequence ID" value="NZ_UXAW01000090.1"/>
</dbReference>
<dbReference type="Proteomes" id="UP000277498">
    <property type="component" value="Unassembled WGS sequence"/>
</dbReference>
<dbReference type="InterPro" id="IPR000873">
    <property type="entry name" value="AMP-dep_synth/lig_dom"/>
</dbReference>
<dbReference type="GO" id="GO:0044550">
    <property type="term" value="P:secondary metabolite biosynthetic process"/>
    <property type="evidence" value="ECO:0007669"/>
    <property type="project" value="TreeGrafter"/>
</dbReference>
<gene>
    <name evidence="4" type="primary">bclA_2</name>
    <name evidence="4" type="ORF">XINFAN_03227</name>
</gene>
<dbReference type="PANTHER" id="PTHR43352:SF1">
    <property type="entry name" value="ANTHRANILATE--COA LIGASE"/>
    <property type="match status" value="1"/>
</dbReference>
<dbReference type="Gene3D" id="3.30.300.30">
    <property type="match status" value="1"/>
</dbReference>
<protein>
    <submittedName>
        <fullName evidence="4">Benzoate--CoA ligase</fullName>
        <ecNumber evidence="4">6.2.1.25</ecNumber>
    </submittedName>
</protein>